<feature type="active site" description="Proton donor" evidence="6">
    <location>
        <position position="250"/>
    </location>
</feature>
<comment type="subcellular location">
    <subcellularLocation>
        <location evidence="1">Secreted</location>
        <location evidence="1">Extracellular space</location>
    </subcellularLocation>
</comment>
<dbReference type="Gene3D" id="3.40.50.880">
    <property type="match status" value="1"/>
</dbReference>
<gene>
    <name evidence="9" type="ORF">TKK_009564</name>
</gene>
<dbReference type="AlphaFoldDB" id="A0ABD2WTY8"/>
<comment type="catalytic activity">
    <reaction evidence="7">
        <text>(6S)-5,6,7,8-tetrahydrofolyl-(gamma-L-Glu)(n) + (n-1) H2O = (6S)-5,6,7,8-tetrahydrofolate + (n-1) L-glutamate</text>
        <dbReference type="Rhea" id="RHEA:56784"/>
        <dbReference type="Rhea" id="RHEA-COMP:14738"/>
        <dbReference type="ChEBI" id="CHEBI:15377"/>
        <dbReference type="ChEBI" id="CHEBI:29985"/>
        <dbReference type="ChEBI" id="CHEBI:57453"/>
        <dbReference type="ChEBI" id="CHEBI:141005"/>
        <dbReference type="EC" id="3.4.19.9"/>
    </reaction>
</comment>
<keyword evidence="3" id="KW-0964">Secreted</keyword>
<name>A0ABD2WTY8_9HYME</name>
<evidence type="ECO:0000313" key="9">
    <source>
        <dbReference type="EMBL" id="KAL3396385.1"/>
    </source>
</evidence>
<evidence type="ECO:0000256" key="2">
    <source>
        <dbReference type="ARBA" id="ARBA00011083"/>
    </source>
</evidence>
<dbReference type="InterPro" id="IPR011697">
    <property type="entry name" value="Peptidase_C26"/>
</dbReference>
<dbReference type="EMBL" id="JBJJXI010000071">
    <property type="protein sequence ID" value="KAL3396385.1"/>
    <property type="molecule type" value="Genomic_DNA"/>
</dbReference>
<evidence type="ECO:0000256" key="5">
    <source>
        <dbReference type="ARBA" id="ARBA00022801"/>
    </source>
</evidence>
<dbReference type="EC" id="3.4.19.9" evidence="7"/>
<feature type="chain" id="PRO_5044809182" description="folate gamma-glutamyl hydrolase" evidence="8">
    <location>
        <begin position="17"/>
        <end position="327"/>
    </location>
</feature>
<evidence type="ECO:0000256" key="8">
    <source>
        <dbReference type="SAM" id="SignalP"/>
    </source>
</evidence>
<dbReference type="PANTHER" id="PTHR11315">
    <property type="entry name" value="PROTEASE FAMILY C26 GAMMA-GLUTAMYL HYDROLASE"/>
    <property type="match status" value="1"/>
</dbReference>
<evidence type="ECO:0000256" key="7">
    <source>
        <dbReference type="PROSITE-ProRule" id="PRU00607"/>
    </source>
</evidence>
<dbReference type="GO" id="GO:0005576">
    <property type="term" value="C:extracellular region"/>
    <property type="evidence" value="ECO:0007669"/>
    <property type="project" value="UniProtKB-SubCell"/>
</dbReference>
<dbReference type="InterPro" id="IPR015527">
    <property type="entry name" value="Pept_C26_g-glut_hydrolase"/>
</dbReference>
<comment type="similarity">
    <text evidence="2">Belongs to the peptidase C26 family.</text>
</comment>
<evidence type="ECO:0000256" key="4">
    <source>
        <dbReference type="ARBA" id="ARBA00022729"/>
    </source>
</evidence>
<dbReference type="Proteomes" id="UP001627154">
    <property type="component" value="Unassembled WGS sequence"/>
</dbReference>
<dbReference type="PROSITE" id="PS51273">
    <property type="entry name" value="GATASE_TYPE_1"/>
    <property type="match status" value="1"/>
</dbReference>
<dbReference type="FunFam" id="3.40.50.880:FF:000024">
    <property type="entry name" value="Folate gamma-glutamyl hydrolase"/>
    <property type="match status" value="1"/>
</dbReference>
<dbReference type="Pfam" id="PF07722">
    <property type="entry name" value="Peptidase_C26"/>
    <property type="match status" value="1"/>
</dbReference>
<organism evidence="9 10">
    <name type="scientific">Trichogramma kaykai</name>
    <dbReference type="NCBI Taxonomy" id="54128"/>
    <lineage>
        <taxon>Eukaryota</taxon>
        <taxon>Metazoa</taxon>
        <taxon>Ecdysozoa</taxon>
        <taxon>Arthropoda</taxon>
        <taxon>Hexapoda</taxon>
        <taxon>Insecta</taxon>
        <taxon>Pterygota</taxon>
        <taxon>Neoptera</taxon>
        <taxon>Endopterygota</taxon>
        <taxon>Hymenoptera</taxon>
        <taxon>Apocrita</taxon>
        <taxon>Proctotrupomorpha</taxon>
        <taxon>Chalcidoidea</taxon>
        <taxon>Trichogrammatidae</taxon>
        <taxon>Trichogramma</taxon>
    </lineage>
</organism>
<protein>
    <recommendedName>
        <fullName evidence="7">folate gamma-glutamyl hydrolase</fullName>
        <ecNumber evidence="7">3.4.19.9</ecNumber>
    </recommendedName>
</protein>
<keyword evidence="5 7" id="KW-0378">Hydrolase</keyword>
<accession>A0ABD2WTY8</accession>
<proteinExistence type="inferred from homology"/>
<reference evidence="9 10" key="1">
    <citation type="journal article" date="2024" name="bioRxiv">
        <title>A reference genome for Trichogramma kaykai: A tiny desert-dwelling parasitoid wasp with competing sex-ratio distorters.</title>
        <authorList>
            <person name="Culotta J."/>
            <person name="Lindsey A.R."/>
        </authorList>
    </citation>
    <scope>NUCLEOTIDE SEQUENCE [LARGE SCALE GENOMIC DNA]</scope>
    <source>
        <strain evidence="9 10">KSX58</strain>
    </source>
</reference>
<dbReference type="SUPFAM" id="SSF52317">
    <property type="entry name" value="Class I glutamine amidotransferase-like"/>
    <property type="match status" value="1"/>
</dbReference>
<evidence type="ECO:0000313" key="10">
    <source>
        <dbReference type="Proteomes" id="UP001627154"/>
    </source>
</evidence>
<feature type="active site" description="Nucleophile" evidence="6 7">
    <location>
        <position position="139"/>
    </location>
</feature>
<evidence type="ECO:0000256" key="3">
    <source>
        <dbReference type="ARBA" id="ARBA00022525"/>
    </source>
</evidence>
<comment type="caution">
    <text evidence="9">The sequence shown here is derived from an EMBL/GenBank/DDBJ whole genome shotgun (WGS) entry which is preliminary data.</text>
</comment>
<dbReference type="InterPro" id="IPR029062">
    <property type="entry name" value="Class_I_gatase-like"/>
</dbReference>
<dbReference type="GO" id="GO:0034722">
    <property type="term" value="F:gamma-glutamyl-peptidase activity"/>
    <property type="evidence" value="ECO:0007669"/>
    <property type="project" value="UniProtKB-UniRule"/>
</dbReference>
<evidence type="ECO:0000256" key="1">
    <source>
        <dbReference type="ARBA" id="ARBA00004239"/>
    </source>
</evidence>
<feature type="active site" evidence="7">
    <location>
        <position position="250"/>
    </location>
</feature>
<evidence type="ECO:0000256" key="6">
    <source>
        <dbReference type="PIRSR" id="PIRSR615527-1"/>
    </source>
</evidence>
<keyword evidence="10" id="KW-1185">Reference proteome</keyword>
<dbReference type="PANTHER" id="PTHR11315:SF0">
    <property type="entry name" value="FOLATE GAMMA-GLUTAMYL HYDROLASE"/>
    <property type="match status" value="1"/>
</dbReference>
<sequence>MRPALVFLAVCLSCLADPALLVAATKHGAKLNSRPVIGILTQEISYQLKELYPGPYNAYLAASYVKFIEGAGARVAPIWLGQTEAYYEDILGKVNGVLLPGGAAWFNVTNGYAESAEKIYNIATRLNTNGDYFPIWGTCLGFEVLLYIASNRKDYRFDCSSKNRAVPLELTNDYRKSRLFRNASENLVNVLETENVTWNYHRFCFNKQSLREAQISEDYRVMSYNRDESNKKFISTLEHVTHPFYGVQFHPEKNAYEWRPGKNVPHTQNAIQVSQYFANFFVNEARKNQHSFHNKSEENAALIYNYPATFTGQKGASYDVCYLFEKR</sequence>
<feature type="signal peptide" evidence="8">
    <location>
        <begin position="1"/>
        <end position="16"/>
    </location>
</feature>
<dbReference type="PROSITE" id="PS51275">
    <property type="entry name" value="PEPTIDASE_C26_GGH"/>
    <property type="match status" value="1"/>
</dbReference>
<keyword evidence="4 8" id="KW-0732">Signal</keyword>